<name>A0ABC8UA25_9AQUA</name>
<dbReference type="EMBL" id="CAUOFW020007279">
    <property type="protein sequence ID" value="CAK9178607.1"/>
    <property type="molecule type" value="Genomic_DNA"/>
</dbReference>
<dbReference type="Proteomes" id="UP001642360">
    <property type="component" value="Unassembled WGS sequence"/>
</dbReference>
<protein>
    <submittedName>
        <fullName evidence="1">Uncharacterized protein</fullName>
    </submittedName>
</protein>
<evidence type="ECO:0000313" key="2">
    <source>
        <dbReference type="Proteomes" id="UP001642360"/>
    </source>
</evidence>
<sequence length="141" mass="15681">MKNHWCNSNTFLPLLAPIACEETKSHTFSVQLQTCEHLPSAESSHKESHRLSFHPKILQSHPNSLSSPPLPLIYFHLSSTALCPLFSSHLHNGFTIIIGNKRTYVSVCIDVLEGFHSCSWSQSGSLGGLASTTLYIEYLEN</sequence>
<gene>
    <name evidence="1" type="ORF">ILEXP_LOCUS48510</name>
</gene>
<keyword evidence="2" id="KW-1185">Reference proteome</keyword>
<organism evidence="1 2">
    <name type="scientific">Ilex paraguariensis</name>
    <name type="common">yerba mate</name>
    <dbReference type="NCBI Taxonomy" id="185542"/>
    <lineage>
        <taxon>Eukaryota</taxon>
        <taxon>Viridiplantae</taxon>
        <taxon>Streptophyta</taxon>
        <taxon>Embryophyta</taxon>
        <taxon>Tracheophyta</taxon>
        <taxon>Spermatophyta</taxon>
        <taxon>Magnoliopsida</taxon>
        <taxon>eudicotyledons</taxon>
        <taxon>Gunneridae</taxon>
        <taxon>Pentapetalae</taxon>
        <taxon>asterids</taxon>
        <taxon>campanulids</taxon>
        <taxon>Aquifoliales</taxon>
        <taxon>Aquifoliaceae</taxon>
        <taxon>Ilex</taxon>
    </lineage>
</organism>
<proteinExistence type="predicted"/>
<comment type="caution">
    <text evidence="1">The sequence shown here is derived from an EMBL/GenBank/DDBJ whole genome shotgun (WGS) entry which is preliminary data.</text>
</comment>
<reference evidence="1 2" key="1">
    <citation type="submission" date="2024-02" db="EMBL/GenBank/DDBJ databases">
        <authorList>
            <person name="Vignale AGUSTIN F."/>
            <person name="Sosa J E."/>
            <person name="Modenutti C."/>
        </authorList>
    </citation>
    <scope>NUCLEOTIDE SEQUENCE [LARGE SCALE GENOMIC DNA]</scope>
</reference>
<accession>A0ABC8UA25</accession>
<dbReference type="AlphaFoldDB" id="A0ABC8UA25"/>
<evidence type="ECO:0000313" key="1">
    <source>
        <dbReference type="EMBL" id="CAK9178607.1"/>
    </source>
</evidence>